<feature type="signal peptide" evidence="1">
    <location>
        <begin position="1"/>
        <end position="18"/>
    </location>
</feature>
<evidence type="ECO:0000256" key="1">
    <source>
        <dbReference type="SAM" id="SignalP"/>
    </source>
</evidence>
<evidence type="ECO:0000313" key="3">
    <source>
        <dbReference type="Proteomes" id="UP000316426"/>
    </source>
</evidence>
<dbReference type="RefSeq" id="WP_145112655.1">
    <property type="nucleotide sequence ID" value="NZ_CP036349.1"/>
</dbReference>
<protein>
    <recommendedName>
        <fullName evidence="4">Autotransporter-associated beta strand repeat protein</fullName>
    </recommendedName>
</protein>
<dbReference type="InterPro" id="IPR036439">
    <property type="entry name" value="Dockerin_dom_sf"/>
</dbReference>
<dbReference type="Proteomes" id="UP000316426">
    <property type="component" value="Chromosome"/>
</dbReference>
<keyword evidence="1" id="KW-0732">Signal</keyword>
<accession>A0A518K977</accession>
<feature type="chain" id="PRO_5022023275" description="Autotransporter-associated beta strand repeat protein" evidence="1">
    <location>
        <begin position="19"/>
        <end position="1433"/>
    </location>
</feature>
<dbReference type="Gene3D" id="1.10.1330.10">
    <property type="entry name" value="Dockerin domain"/>
    <property type="match status" value="1"/>
</dbReference>
<sequence length="1433" mass="143377" precursor="true">MPLRFFALYLLGVVTARAVALDQVINLPPATSLAGLQSNTQVNVLDGANLSGFQVPDSLTGVEVNVLGGTIQQSVIVSGLNQLNIAGGSIGSRSIGNSGVAGRSIQVTGGEVSALAPSHSLLMGGGHVHRLSLRQPTLTADISGGNIDALDSRSGATTLIRGSRVGNIVALADAATTLRGDDFRLDGTPVTGTVSVGRSSILTGVLEDGSSFIFASAGLNPYGDWLENVQLDVVPLPAAASVVDLSVTPVPNGLREGQTLIASAGDDLGDNFHATSATIELGAGDLGERAKLLDSKLIVDGGSVRKNLLIYPGSEIELRSGSIASFRSAVFDSPLPYGATSSLKMLGGTIGSDAAFADDPAIGVGMAVTIAGGEVLDELRLSESSLTQSGGRLTNLSVTDSTYNITGGSAEDVRLGGGTMLMDGGAIRRLQVVGGQAVIEGGRLGSLSGAAQLAGQFELDGVPVSGPTTVPSGSVLTGVLVDGSTLAFSPMFDDELGNLQLVSAPVPPATPKVLNAPYDAIPNGIRDGQLLTLAPGADAGHDFVALDATLNVAGGTVGDGAVVAGGVTLLSSGTIGRSFNAIDDAVVVVSGGRLGPAAGGSFDNAQVLRGSTLSVVGGEVPGRLVVGSGSSVNAVGGYVREIRPLGRSTVHVGEEAQIGAIANTSLYGDVGSERIDLRIVGGTVDYIGLRQSDVEIVAGDIRSAFMSEGSVGTIRGGTLESSGAGPGGLLTLIDGVVSGGISAGTSGSSVQSPNGLVAVKGGLVGNATALRQGEVTIEGGRITGNLLADEGTIEIVGGQVENFTSTDGSAQRNRIEDRGIVNLAGGEIRGGFFVERGDFGGAGSALNVAGGVFGRANLAENGAKVRLYGGEFALNGEAVSGQVDPIGDYVLTGTLGDGTVVILASATSDVFAAGTLELVSAEVPMAPSVINAPSEPAPRGLRAGQTLNLGEGAAIGYHFAAVDATLNMTGGSIDYGIELLGSQANLEGGTVGEALFVHAGSTVNIDGASVGDYATAGAGAVVNLSAGSLGGFTTFESGSDLVMSGGAIGRQALVRGDALISGGVVGRELRMRTGSALELRGAEFRRNGDPVSGPTTFLIGDILTGVLSDGTPVLFGAGDALLNVTITETDVPEAPLETIVAPASPTPRGLRAGQSLVLQAGAATVADFTMLEADVVVDGGQIADYLEALDSRIELRDGSIGAEATLYGDSRLTVRGGVLAAGLTVRSGATLSQIGGEVDNLTLTAGATLNVGGGDFGGQPEDLAGRDFWTTTGSTINLFGLSFTQNGVDLLASLELGQSVEVVDKLAAIDGVLADGSAFGLVPGGRARSIGAAAFTLTKLLLGDFNHDGLVDAADYTVWRDSEGQQVAAGTGADHDLDGEITSSDRDVWAANYGRTFAVALAASVPEPAGAGLVTLATLLGLTRRSCRGRSAP</sequence>
<dbReference type="EMBL" id="CP036349">
    <property type="protein sequence ID" value="QDV74333.1"/>
    <property type="molecule type" value="Genomic_DNA"/>
</dbReference>
<dbReference type="KEGG" id="bmei:Spa11_25350"/>
<gene>
    <name evidence="2" type="ORF">Spa11_25350</name>
</gene>
<evidence type="ECO:0000313" key="2">
    <source>
        <dbReference type="EMBL" id="QDV74333.1"/>
    </source>
</evidence>
<organism evidence="2 3">
    <name type="scientific">Botrimarina mediterranea</name>
    <dbReference type="NCBI Taxonomy" id="2528022"/>
    <lineage>
        <taxon>Bacteria</taxon>
        <taxon>Pseudomonadati</taxon>
        <taxon>Planctomycetota</taxon>
        <taxon>Planctomycetia</taxon>
        <taxon>Pirellulales</taxon>
        <taxon>Lacipirellulaceae</taxon>
        <taxon>Botrimarina</taxon>
    </lineage>
</organism>
<proteinExistence type="predicted"/>
<keyword evidence="3" id="KW-1185">Reference proteome</keyword>
<dbReference type="GO" id="GO:0000272">
    <property type="term" value="P:polysaccharide catabolic process"/>
    <property type="evidence" value="ECO:0007669"/>
    <property type="project" value="InterPro"/>
</dbReference>
<dbReference type="PROSITE" id="PS00018">
    <property type="entry name" value="EF_HAND_1"/>
    <property type="match status" value="1"/>
</dbReference>
<reference evidence="2 3" key="1">
    <citation type="submission" date="2019-02" db="EMBL/GenBank/DDBJ databases">
        <title>Deep-cultivation of Planctomycetes and their phenomic and genomic characterization uncovers novel biology.</title>
        <authorList>
            <person name="Wiegand S."/>
            <person name="Jogler M."/>
            <person name="Boedeker C."/>
            <person name="Pinto D."/>
            <person name="Vollmers J."/>
            <person name="Rivas-Marin E."/>
            <person name="Kohn T."/>
            <person name="Peeters S.H."/>
            <person name="Heuer A."/>
            <person name="Rast P."/>
            <person name="Oberbeckmann S."/>
            <person name="Bunk B."/>
            <person name="Jeske O."/>
            <person name="Meyerdierks A."/>
            <person name="Storesund J.E."/>
            <person name="Kallscheuer N."/>
            <person name="Luecker S."/>
            <person name="Lage O.M."/>
            <person name="Pohl T."/>
            <person name="Merkel B.J."/>
            <person name="Hornburger P."/>
            <person name="Mueller R.-W."/>
            <person name="Bruemmer F."/>
            <person name="Labrenz M."/>
            <person name="Spormann A.M."/>
            <person name="Op den Camp H."/>
            <person name="Overmann J."/>
            <person name="Amann R."/>
            <person name="Jetten M.S.M."/>
            <person name="Mascher T."/>
            <person name="Medema M.H."/>
            <person name="Devos D.P."/>
            <person name="Kaster A.-K."/>
            <person name="Ovreas L."/>
            <person name="Rohde M."/>
            <person name="Galperin M.Y."/>
            <person name="Jogler C."/>
        </authorList>
    </citation>
    <scope>NUCLEOTIDE SEQUENCE [LARGE SCALE GENOMIC DNA]</scope>
    <source>
        <strain evidence="2 3">Spa11</strain>
    </source>
</reference>
<evidence type="ECO:0008006" key="4">
    <source>
        <dbReference type="Google" id="ProtNLM"/>
    </source>
</evidence>
<name>A0A518K977_9BACT</name>
<dbReference type="InterPro" id="IPR018247">
    <property type="entry name" value="EF_Hand_1_Ca_BS"/>
</dbReference>